<dbReference type="Proteomes" id="UP000195321">
    <property type="component" value="Unassembled WGS sequence"/>
</dbReference>
<name>A0A1Y3MB88_9BACI</name>
<dbReference type="Pfam" id="PF07118">
    <property type="entry name" value="DUF1374"/>
    <property type="match status" value="1"/>
</dbReference>
<evidence type="ECO:0000256" key="2">
    <source>
        <dbReference type="SAM" id="SignalP"/>
    </source>
</evidence>
<feature type="compositionally biased region" description="Low complexity" evidence="1">
    <location>
        <begin position="23"/>
        <end position="32"/>
    </location>
</feature>
<accession>A0A1Y3MB88</accession>
<feature type="signal peptide" evidence="2">
    <location>
        <begin position="1"/>
        <end position="18"/>
    </location>
</feature>
<comment type="caution">
    <text evidence="3">The sequence shown here is derived from an EMBL/GenBank/DDBJ whole genome shotgun (WGS) entry which is preliminary data.</text>
</comment>
<keyword evidence="2" id="KW-0732">Signal</keyword>
<gene>
    <name evidence="3" type="ORF">BW425_25395</name>
</gene>
<feature type="region of interest" description="Disordered" evidence="1">
    <location>
        <begin position="23"/>
        <end position="42"/>
    </location>
</feature>
<dbReference type="EMBL" id="MWPX01000059">
    <property type="protein sequence ID" value="OUM46141.1"/>
    <property type="molecule type" value="Genomic_DNA"/>
</dbReference>
<dbReference type="RefSeq" id="WP_088094646.1">
    <property type="nucleotide sequence ID" value="NZ_JBALMA010000455.1"/>
</dbReference>
<evidence type="ECO:0000313" key="3">
    <source>
        <dbReference type="EMBL" id="OUM46141.1"/>
    </source>
</evidence>
<evidence type="ECO:0000256" key="1">
    <source>
        <dbReference type="SAM" id="MobiDB-lite"/>
    </source>
</evidence>
<feature type="chain" id="PRO_5039025569" description="Lipoprotein" evidence="2">
    <location>
        <begin position="19"/>
        <end position="172"/>
    </location>
</feature>
<reference evidence="3 4" key="1">
    <citation type="submission" date="2017-02" db="EMBL/GenBank/DDBJ databases">
        <title>Bacillus pseudomycoides isolate FSL K6-0042.</title>
        <authorList>
            <person name="Kovac J."/>
        </authorList>
    </citation>
    <scope>NUCLEOTIDE SEQUENCE [LARGE SCALE GENOMIC DNA]</scope>
    <source>
        <strain evidence="3 4">FSL K6-0042</strain>
    </source>
</reference>
<proteinExistence type="predicted"/>
<protein>
    <recommendedName>
        <fullName evidence="5">Lipoprotein</fullName>
    </recommendedName>
</protein>
<sequence>MKKNILLLALSLSLYQSACSTETNTDNTSTTDQPKGKTASIQQEKNRKPIFFQGKEIKKIELISTKVKNKKAVINLEFDQIIKAMEHTGIYKDRERVISLFLDDEAKNAIDYKMIINYQDNSKEIYLIWLEKNPTVIIARQDNEEQKHLEHYIIKGEDANQILNLFKNDNAT</sequence>
<organism evidence="3 4">
    <name type="scientific">Bacillus pseudomycoides</name>
    <dbReference type="NCBI Taxonomy" id="64104"/>
    <lineage>
        <taxon>Bacteria</taxon>
        <taxon>Bacillati</taxon>
        <taxon>Bacillota</taxon>
        <taxon>Bacilli</taxon>
        <taxon>Bacillales</taxon>
        <taxon>Bacillaceae</taxon>
        <taxon>Bacillus</taxon>
        <taxon>Bacillus cereus group</taxon>
    </lineage>
</organism>
<dbReference type="InterPro" id="IPR009804">
    <property type="entry name" value="SIFV_Orf14"/>
</dbReference>
<evidence type="ECO:0000313" key="4">
    <source>
        <dbReference type="Proteomes" id="UP000195321"/>
    </source>
</evidence>
<evidence type="ECO:0008006" key="5">
    <source>
        <dbReference type="Google" id="ProtNLM"/>
    </source>
</evidence>
<dbReference type="AlphaFoldDB" id="A0A1Y3MB88"/>